<dbReference type="Proteomes" id="UP000609346">
    <property type="component" value="Unassembled WGS sequence"/>
</dbReference>
<dbReference type="Gene3D" id="3.40.50.1110">
    <property type="entry name" value="SGNH hydrolase"/>
    <property type="match status" value="1"/>
</dbReference>
<dbReference type="PANTHER" id="PTHR37834">
    <property type="entry name" value="GDSL-LIKE LIPASE/ACYLHYDROLASE DOMAIN PROTEIN (AFU_ORTHOLOGUE AFUA_2G00620)"/>
    <property type="match status" value="1"/>
</dbReference>
<evidence type="ECO:0000313" key="3">
    <source>
        <dbReference type="EMBL" id="MBD3919711.1"/>
    </source>
</evidence>
<proteinExistence type="predicted"/>
<dbReference type="RefSeq" id="WP_191204005.1">
    <property type="nucleotide sequence ID" value="NZ_JACXZA010000003.1"/>
</dbReference>
<dbReference type="InterPro" id="IPR040794">
    <property type="entry name" value="CE2_N"/>
</dbReference>
<dbReference type="InterPro" id="IPR037461">
    <property type="entry name" value="CtCE2-like_dom"/>
</dbReference>
<dbReference type="Pfam" id="PF13472">
    <property type="entry name" value="Lipase_GDSL_2"/>
    <property type="match status" value="1"/>
</dbReference>
<dbReference type="SUPFAM" id="SSF52266">
    <property type="entry name" value="SGNH hydrolase"/>
    <property type="match status" value="1"/>
</dbReference>
<sequence>MTQTILAQEQINYTGRFDFTSPDGPIFAWSGCSVAISFRGSEIHAKLRPVLPEMDDNWVNITIDNQEPVPLRIHRTDSYVLASGLSNEAHTVVISKRTEALVGELQFMGFELPAGTELLPPPARPQRKLQIIGDSITAGYGNEAAGIEDGFKPSQENQYWAYGSITARNLNAELHITAWSGKGMYQNYGGERDVQMPELFLRTLPSSADSAWDLQSWIPDAVVINLGTNDFSVDSLDPVLYRHTYREFLGTIRNSYPNAYILCTIGPMNLKPVPYIQEIVNELQRTAGDKQIGFFAYPEQDIEANGIGGDWHPSLKTHASMAELLTRELRERLGW</sequence>
<evidence type="ECO:0000259" key="1">
    <source>
        <dbReference type="Pfam" id="PF13472"/>
    </source>
</evidence>
<protein>
    <submittedName>
        <fullName evidence="3">Acetyl xylan esterase</fullName>
    </submittedName>
</protein>
<dbReference type="PANTHER" id="PTHR37834:SF2">
    <property type="entry name" value="ESTERASE, SGNH HYDROLASE-TYPE"/>
    <property type="match status" value="1"/>
</dbReference>
<dbReference type="EMBL" id="JACXZA010000003">
    <property type="protein sequence ID" value="MBD3919711.1"/>
    <property type="molecule type" value="Genomic_DNA"/>
</dbReference>
<dbReference type="InterPro" id="IPR013830">
    <property type="entry name" value="SGNH_hydro"/>
</dbReference>
<evidence type="ECO:0000313" key="4">
    <source>
        <dbReference type="Proteomes" id="UP000609346"/>
    </source>
</evidence>
<reference evidence="3 4" key="1">
    <citation type="submission" date="2020-09" db="EMBL/GenBank/DDBJ databases">
        <title>Paenibacillus sp. strain PR3 16S rRNA gene Genome sequencing and assembly.</title>
        <authorList>
            <person name="Kim J."/>
        </authorList>
    </citation>
    <scope>NUCLEOTIDE SEQUENCE [LARGE SCALE GENOMIC DNA]</scope>
    <source>
        <strain evidence="3 4">PR3</strain>
    </source>
</reference>
<accession>A0ABR8MWQ6</accession>
<name>A0ABR8MWQ6_9BACL</name>
<dbReference type="Gene3D" id="2.60.120.260">
    <property type="entry name" value="Galactose-binding domain-like"/>
    <property type="match status" value="1"/>
</dbReference>
<dbReference type="InterPro" id="IPR036514">
    <property type="entry name" value="SGNH_hydro_sf"/>
</dbReference>
<gene>
    <name evidence="3" type="ORF">H8B09_13180</name>
</gene>
<feature type="domain" description="SGNH hydrolase-type esterase" evidence="1">
    <location>
        <begin position="132"/>
        <end position="318"/>
    </location>
</feature>
<comment type="caution">
    <text evidence="3">The sequence shown here is derived from an EMBL/GenBank/DDBJ whole genome shotgun (WGS) entry which is preliminary data.</text>
</comment>
<dbReference type="InterPro" id="IPR052762">
    <property type="entry name" value="PCW_deacetylase/CE"/>
</dbReference>
<evidence type="ECO:0000259" key="2">
    <source>
        <dbReference type="Pfam" id="PF17996"/>
    </source>
</evidence>
<dbReference type="CDD" id="cd01831">
    <property type="entry name" value="Endoglucanase_E_like"/>
    <property type="match status" value="1"/>
</dbReference>
<feature type="domain" description="Carbohydrate esterase 2 N-terminal" evidence="2">
    <location>
        <begin position="13"/>
        <end position="122"/>
    </location>
</feature>
<organism evidence="3 4">
    <name type="scientific">Paenibacillus terricola</name>
    <dbReference type="NCBI Taxonomy" id="2763503"/>
    <lineage>
        <taxon>Bacteria</taxon>
        <taxon>Bacillati</taxon>
        <taxon>Bacillota</taxon>
        <taxon>Bacilli</taxon>
        <taxon>Bacillales</taxon>
        <taxon>Paenibacillaceae</taxon>
        <taxon>Paenibacillus</taxon>
    </lineage>
</organism>
<dbReference type="Pfam" id="PF17996">
    <property type="entry name" value="CE2_N"/>
    <property type="match status" value="1"/>
</dbReference>
<keyword evidence="4" id="KW-1185">Reference proteome</keyword>